<dbReference type="PANTHER" id="PTHR33271:SF22">
    <property type="entry name" value="OS04G0445200 PROTEIN"/>
    <property type="match status" value="1"/>
</dbReference>
<evidence type="ECO:0000313" key="2">
    <source>
        <dbReference type="EMBL" id="WIA14853.1"/>
    </source>
</evidence>
<gene>
    <name evidence="2" type="ORF">OEZ85_001572</name>
</gene>
<dbReference type="InterPro" id="IPR008579">
    <property type="entry name" value="UGlyAH_Cupin_dom"/>
</dbReference>
<sequence length="135" mass="15036">MASLANSVRAPVPRVAFNRPDPARLCSRFVARSMVESHGAVAAWPSHIIVKHSYSIDKLKKKGVPTWPTTSVEAKTFSRTYERNEDCYILQGKALVTPEGGEPTQLVPGDFATFPVGMAATWEVTEPLRKHYRMH</sequence>
<dbReference type="InterPro" id="IPR011051">
    <property type="entry name" value="RmlC_Cupin_sf"/>
</dbReference>
<dbReference type="Pfam" id="PF05899">
    <property type="entry name" value="Cupin_3"/>
    <property type="match status" value="1"/>
</dbReference>
<keyword evidence="3" id="KW-1185">Reference proteome</keyword>
<dbReference type="EMBL" id="CP126213">
    <property type="protein sequence ID" value="WIA14853.1"/>
    <property type="molecule type" value="Genomic_DNA"/>
</dbReference>
<dbReference type="InterPro" id="IPR014710">
    <property type="entry name" value="RmlC-like_jellyroll"/>
</dbReference>
<dbReference type="PANTHER" id="PTHR33271">
    <property type="entry name" value="OS04G0445200 PROTEIN"/>
    <property type="match status" value="1"/>
</dbReference>
<accession>A0ABY8U5B0</accession>
<dbReference type="Gene3D" id="2.60.120.10">
    <property type="entry name" value="Jelly Rolls"/>
    <property type="match status" value="1"/>
</dbReference>
<proteinExistence type="predicted"/>
<feature type="domain" description="(S)-ureidoglycine aminohydrolase cupin" evidence="1">
    <location>
        <begin position="60"/>
        <end position="132"/>
    </location>
</feature>
<organism evidence="2 3">
    <name type="scientific">Tetradesmus obliquus</name>
    <name type="common">Green alga</name>
    <name type="synonym">Acutodesmus obliquus</name>
    <dbReference type="NCBI Taxonomy" id="3088"/>
    <lineage>
        <taxon>Eukaryota</taxon>
        <taxon>Viridiplantae</taxon>
        <taxon>Chlorophyta</taxon>
        <taxon>core chlorophytes</taxon>
        <taxon>Chlorophyceae</taxon>
        <taxon>CS clade</taxon>
        <taxon>Sphaeropleales</taxon>
        <taxon>Scenedesmaceae</taxon>
        <taxon>Tetradesmus</taxon>
    </lineage>
</organism>
<dbReference type="SUPFAM" id="SSF51182">
    <property type="entry name" value="RmlC-like cupins"/>
    <property type="match status" value="1"/>
</dbReference>
<dbReference type="CDD" id="cd02227">
    <property type="entry name" value="cupin_TM1112-like"/>
    <property type="match status" value="1"/>
</dbReference>
<protein>
    <recommendedName>
        <fullName evidence="1">(S)-ureidoglycine aminohydrolase cupin domain-containing protein</fullName>
    </recommendedName>
</protein>
<reference evidence="2 3" key="1">
    <citation type="submission" date="2023-05" db="EMBL/GenBank/DDBJ databases">
        <title>A 100% complete, gapless, phased diploid assembly of the Scenedesmus obliquus UTEX 3031 genome.</title>
        <authorList>
            <person name="Biondi T.C."/>
            <person name="Hanschen E.R."/>
            <person name="Kwon T."/>
            <person name="Eng W."/>
            <person name="Kruse C.P.S."/>
            <person name="Koehler S.I."/>
            <person name="Kunde Y."/>
            <person name="Gleasner C.D."/>
            <person name="You Mak K.T."/>
            <person name="Polle J."/>
            <person name="Hovde B.T."/>
            <person name="Starkenburg S.R."/>
        </authorList>
    </citation>
    <scope>NUCLEOTIDE SEQUENCE [LARGE SCALE GENOMIC DNA]</scope>
    <source>
        <strain evidence="2 3">DOE0152z</strain>
    </source>
</reference>
<dbReference type="Proteomes" id="UP001244341">
    <property type="component" value="Chromosome 6b"/>
</dbReference>
<evidence type="ECO:0000313" key="3">
    <source>
        <dbReference type="Proteomes" id="UP001244341"/>
    </source>
</evidence>
<evidence type="ECO:0000259" key="1">
    <source>
        <dbReference type="Pfam" id="PF05899"/>
    </source>
</evidence>
<name>A0ABY8U5B0_TETOB</name>